<dbReference type="NCBIfam" id="TIGR00125">
    <property type="entry name" value="cyt_tran_rel"/>
    <property type="match status" value="2"/>
</dbReference>
<dbReference type="InterPro" id="IPR044608">
    <property type="entry name" value="Ect1/PCYT2"/>
</dbReference>
<keyword evidence="4" id="KW-0808">Transferase</keyword>
<dbReference type="CDD" id="cd02174">
    <property type="entry name" value="CCT"/>
    <property type="match status" value="1"/>
</dbReference>
<keyword evidence="14" id="KW-1185">Reference proteome</keyword>
<feature type="domain" description="Cytidyltransferase-like" evidence="12">
    <location>
        <begin position="315"/>
        <end position="419"/>
    </location>
</feature>
<dbReference type="PANTHER" id="PTHR45780">
    <property type="entry name" value="ETHANOLAMINE-PHOSPHATE CYTIDYLYLTRANSFERASE"/>
    <property type="match status" value="1"/>
</dbReference>
<dbReference type="EC" id="2.7.7.14" evidence="10"/>
<keyword evidence="8" id="KW-1208">Phospholipid metabolism</keyword>
<evidence type="ECO:0000256" key="9">
    <source>
        <dbReference type="ARBA" id="ARBA00024191"/>
    </source>
</evidence>
<name>A0A9W7AGR5_9STRA</name>
<protein>
    <recommendedName>
        <fullName evidence="10">ethanolamine-phosphate cytidylyltransferase</fullName>
        <ecNumber evidence="10">2.7.7.14</ecNumber>
    </recommendedName>
    <alternativeName>
        <fullName evidence="11">CTP:phosphoethanolamine cytidylyltransferase</fullName>
    </alternativeName>
</protein>
<comment type="pathway">
    <text evidence="1">Lipid metabolism.</text>
</comment>
<evidence type="ECO:0000256" key="8">
    <source>
        <dbReference type="ARBA" id="ARBA00023264"/>
    </source>
</evidence>
<dbReference type="SUPFAM" id="SSF52374">
    <property type="entry name" value="Nucleotidylyl transferase"/>
    <property type="match status" value="2"/>
</dbReference>
<reference evidence="14" key="1">
    <citation type="journal article" date="2023" name="Commun. Biol.">
        <title>Genome analysis of Parmales, the sister group of diatoms, reveals the evolutionary specialization of diatoms from phago-mixotrophs to photoautotrophs.</title>
        <authorList>
            <person name="Ban H."/>
            <person name="Sato S."/>
            <person name="Yoshikawa S."/>
            <person name="Yamada K."/>
            <person name="Nakamura Y."/>
            <person name="Ichinomiya M."/>
            <person name="Sato N."/>
            <person name="Blanc-Mathieu R."/>
            <person name="Endo H."/>
            <person name="Kuwata A."/>
            <person name="Ogata H."/>
        </authorList>
    </citation>
    <scope>NUCLEOTIDE SEQUENCE [LARGE SCALE GENOMIC DNA]</scope>
    <source>
        <strain evidence="14">NIES 3700</strain>
    </source>
</reference>
<dbReference type="InterPro" id="IPR004821">
    <property type="entry name" value="Cyt_trans-like"/>
</dbReference>
<organism evidence="13 14">
    <name type="scientific">Triparma laevis f. longispina</name>
    <dbReference type="NCBI Taxonomy" id="1714387"/>
    <lineage>
        <taxon>Eukaryota</taxon>
        <taxon>Sar</taxon>
        <taxon>Stramenopiles</taxon>
        <taxon>Ochrophyta</taxon>
        <taxon>Bolidophyceae</taxon>
        <taxon>Parmales</taxon>
        <taxon>Triparmaceae</taxon>
        <taxon>Triparma</taxon>
    </lineage>
</organism>
<keyword evidence="5" id="KW-0548">Nucleotidyltransferase</keyword>
<evidence type="ECO:0000259" key="12">
    <source>
        <dbReference type="Pfam" id="PF01467"/>
    </source>
</evidence>
<comment type="pathway">
    <text evidence="9">Phospholipid metabolism; phosphatidylethanolamine biosynthesis; phosphatidylethanolamine from ethanolamine: step 2/3.</text>
</comment>
<evidence type="ECO:0000256" key="3">
    <source>
        <dbReference type="ARBA" id="ARBA00022516"/>
    </source>
</evidence>
<dbReference type="Pfam" id="PF01467">
    <property type="entry name" value="CTP_transf_like"/>
    <property type="match status" value="2"/>
</dbReference>
<dbReference type="OrthoDB" id="40021at2759"/>
<dbReference type="GO" id="GO:0005737">
    <property type="term" value="C:cytoplasm"/>
    <property type="evidence" value="ECO:0007669"/>
    <property type="project" value="TreeGrafter"/>
</dbReference>
<evidence type="ECO:0000256" key="10">
    <source>
        <dbReference type="ARBA" id="ARBA00024221"/>
    </source>
</evidence>
<dbReference type="InterPro" id="IPR041723">
    <property type="entry name" value="CCT"/>
</dbReference>
<keyword evidence="6" id="KW-0443">Lipid metabolism</keyword>
<evidence type="ECO:0000313" key="14">
    <source>
        <dbReference type="Proteomes" id="UP001165122"/>
    </source>
</evidence>
<feature type="domain" description="Cytidyltransferase-like" evidence="12">
    <location>
        <begin position="122"/>
        <end position="249"/>
    </location>
</feature>
<proteinExistence type="inferred from homology"/>
<dbReference type="Proteomes" id="UP001165122">
    <property type="component" value="Unassembled WGS sequence"/>
</dbReference>
<dbReference type="AlphaFoldDB" id="A0A9W7AGR5"/>
<accession>A0A9W7AGR5</accession>
<dbReference type="GO" id="GO:0004306">
    <property type="term" value="F:ethanolamine-phosphate cytidylyltransferase activity"/>
    <property type="evidence" value="ECO:0007669"/>
    <property type="project" value="UniProtKB-EC"/>
</dbReference>
<gene>
    <name evidence="13" type="ORF">TrLO_g1629</name>
</gene>
<dbReference type="Gene3D" id="3.40.50.620">
    <property type="entry name" value="HUPs"/>
    <property type="match status" value="2"/>
</dbReference>
<comment type="caution">
    <text evidence="13">The sequence shown here is derived from an EMBL/GenBank/DDBJ whole genome shotgun (WGS) entry which is preliminary data.</text>
</comment>
<keyword evidence="3" id="KW-0444">Lipid biosynthesis</keyword>
<keyword evidence="7" id="KW-0594">Phospholipid biosynthesis</keyword>
<evidence type="ECO:0000256" key="1">
    <source>
        <dbReference type="ARBA" id="ARBA00005189"/>
    </source>
</evidence>
<sequence length="477" mass="53853">MDGFEGTIDGLVNFVKSWADAYIESDTVQRFVEALHLVMGRIGIPSTIHPTADQVVLSSNITILTLLFYYHFIGRSHQHRRRQLAEDLKKAAMRVMELEEKLLVSAAEANEKEDGKSVRIFMDGAFDMMHYGHMNAFRQGRSLGTELIVGVNSDDSITRCKGSPVMNDQERLTAVEGCKFVDEVVPGCPYVMTSDYLDYVIKKYDIDYVVHGDDPCIVDGKDVYESAKARGKYQSIPRTEGVSTTDIVGRMLLMTKDHHKTSGFDNDDSQLISTEKKSAKGEILGTYSKFLTTSRMLRLFSVGVEAPQPGQKVIYMDGSWDMFHAGHISILKKAKERGDYLIAGVHSDAIVNTHQGSNMPIMNLHERVLSVLGCKFVDDVLIDAPYTITPEMIASLKIDQVIRGAATPTDEKLRYEHAMNANIYHKIPSPCDFSLNDIFERIQASQKRFEKKIEKKKKQEQEYYDNLYGMKNGEKKE</sequence>
<dbReference type="EMBL" id="BRXW01000617">
    <property type="protein sequence ID" value="GMH70291.1"/>
    <property type="molecule type" value="Genomic_DNA"/>
</dbReference>
<dbReference type="InterPro" id="IPR014729">
    <property type="entry name" value="Rossmann-like_a/b/a_fold"/>
</dbReference>
<evidence type="ECO:0000256" key="4">
    <source>
        <dbReference type="ARBA" id="ARBA00022679"/>
    </source>
</evidence>
<evidence type="ECO:0000256" key="11">
    <source>
        <dbReference type="ARBA" id="ARBA00031473"/>
    </source>
</evidence>
<evidence type="ECO:0000256" key="2">
    <source>
        <dbReference type="ARBA" id="ARBA00010101"/>
    </source>
</evidence>
<comment type="similarity">
    <text evidence="2">Belongs to the cytidylyltransferase family.</text>
</comment>
<dbReference type="PANTHER" id="PTHR45780:SF2">
    <property type="entry name" value="ETHANOLAMINE-PHOSPHATE CYTIDYLYLTRANSFERASE"/>
    <property type="match status" value="1"/>
</dbReference>
<evidence type="ECO:0000256" key="5">
    <source>
        <dbReference type="ARBA" id="ARBA00022695"/>
    </source>
</evidence>
<evidence type="ECO:0000256" key="6">
    <source>
        <dbReference type="ARBA" id="ARBA00023098"/>
    </source>
</evidence>
<evidence type="ECO:0000313" key="13">
    <source>
        <dbReference type="EMBL" id="GMH70291.1"/>
    </source>
</evidence>
<dbReference type="GO" id="GO:0006646">
    <property type="term" value="P:phosphatidylethanolamine biosynthetic process"/>
    <property type="evidence" value="ECO:0007669"/>
    <property type="project" value="InterPro"/>
</dbReference>
<evidence type="ECO:0000256" key="7">
    <source>
        <dbReference type="ARBA" id="ARBA00023209"/>
    </source>
</evidence>